<comment type="similarity">
    <text evidence="2">Belongs to the UFL1 family.</text>
</comment>
<dbReference type="PANTHER" id="PTHR31057">
    <property type="entry name" value="E3 UFM1-PROTEIN LIGASE 1"/>
    <property type="match status" value="1"/>
</dbReference>
<evidence type="ECO:0000256" key="6">
    <source>
        <dbReference type="ARBA" id="ARBA00030452"/>
    </source>
</evidence>
<name>U5EZ64_9DIPT</name>
<dbReference type="Pfam" id="PF25041">
    <property type="entry name" value="UFL1_C"/>
    <property type="match status" value="1"/>
</dbReference>
<feature type="domain" description="E3 UFM1-protein ligase 1-like N-terminal" evidence="8">
    <location>
        <begin position="7"/>
        <end position="280"/>
    </location>
</feature>
<evidence type="ECO:0000259" key="10">
    <source>
        <dbReference type="Pfam" id="PF25041"/>
    </source>
</evidence>
<dbReference type="Pfam" id="PF25870">
    <property type="entry name" value="WHD_UFL1_5th"/>
    <property type="match status" value="1"/>
</dbReference>
<reference evidence="11" key="1">
    <citation type="journal article" date="2014" name="Insect Biochem. Mol. Biol.">
        <title>An insight into the sialome of the frog biting fly, Corethrella appendiculata.</title>
        <authorList>
            <person name="Ribeiro J.M.C."/>
            <person name="Chagas A.C."/>
            <person name="Pham V.M."/>
            <person name="Lounibos L.P."/>
            <person name="Calvo E."/>
        </authorList>
    </citation>
    <scope>NUCLEOTIDE SEQUENCE</scope>
    <source>
        <tissue evidence="11">Salivary glands</tissue>
    </source>
</reference>
<feature type="region of interest" description="Disordered" evidence="7">
    <location>
        <begin position="406"/>
        <end position="478"/>
    </location>
</feature>
<dbReference type="GO" id="GO:1990592">
    <property type="term" value="P:protein K69-linked ufmylation"/>
    <property type="evidence" value="ECO:0007669"/>
    <property type="project" value="TreeGrafter"/>
</dbReference>
<evidence type="ECO:0000256" key="4">
    <source>
        <dbReference type="ARBA" id="ARBA00022679"/>
    </source>
</evidence>
<dbReference type="Pfam" id="PF23659">
    <property type="entry name" value="UFL1"/>
    <property type="match status" value="1"/>
</dbReference>
<evidence type="ECO:0000256" key="2">
    <source>
        <dbReference type="ARBA" id="ARBA00010789"/>
    </source>
</evidence>
<organism evidence="11">
    <name type="scientific">Corethrella appendiculata</name>
    <dbReference type="NCBI Taxonomy" id="1370023"/>
    <lineage>
        <taxon>Eukaryota</taxon>
        <taxon>Metazoa</taxon>
        <taxon>Ecdysozoa</taxon>
        <taxon>Arthropoda</taxon>
        <taxon>Hexapoda</taxon>
        <taxon>Insecta</taxon>
        <taxon>Pterygota</taxon>
        <taxon>Neoptera</taxon>
        <taxon>Endopterygota</taxon>
        <taxon>Diptera</taxon>
        <taxon>Nematocera</taxon>
        <taxon>Culicoidea</taxon>
        <taxon>Chaoboridae</taxon>
        <taxon>Corethrella</taxon>
    </lineage>
</organism>
<dbReference type="GO" id="GO:0032434">
    <property type="term" value="P:regulation of proteasomal ubiquitin-dependent protein catabolic process"/>
    <property type="evidence" value="ECO:0007669"/>
    <property type="project" value="TreeGrafter"/>
</dbReference>
<dbReference type="InterPro" id="IPR056761">
    <property type="entry name" value="Ufl1-like_C"/>
</dbReference>
<evidence type="ECO:0000259" key="9">
    <source>
        <dbReference type="Pfam" id="PF23659"/>
    </source>
</evidence>
<dbReference type="GO" id="GO:0034976">
    <property type="term" value="P:response to endoplasmic reticulum stress"/>
    <property type="evidence" value="ECO:0007669"/>
    <property type="project" value="TreeGrafter"/>
</dbReference>
<keyword evidence="5" id="KW-0833">Ubl conjugation pathway</keyword>
<accession>U5EZ64</accession>
<dbReference type="EMBL" id="GANO01001358">
    <property type="protein sequence ID" value="JAB58513.1"/>
    <property type="molecule type" value="mRNA"/>
</dbReference>
<feature type="domain" description="E3 UFM1-protein ligase-like C-terminal" evidence="10">
    <location>
        <begin position="668"/>
        <end position="772"/>
    </location>
</feature>
<evidence type="ECO:0000313" key="11">
    <source>
        <dbReference type="EMBL" id="JAB58513.1"/>
    </source>
</evidence>
<dbReference type="Pfam" id="PF09743">
    <property type="entry name" value="E3_UFM1_ligase"/>
    <property type="match status" value="1"/>
</dbReference>
<feature type="domain" description="E3 UFM1-protein ligase 1-like" evidence="9">
    <location>
        <begin position="544"/>
        <end position="661"/>
    </location>
</feature>
<proteinExistence type="evidence at transcript level"/>
<evidence type="ECO:0000256" key="1">
    <source>
        <dbReference type="ARBA" id="ARBA00003950"/>
    </source>
</evidence>
<dbReference type="InterPro" id="IPR056579">
    <property type="entry name" value="Ufl1_N"/>
</dbReference>
<evidence type="ECO:0000256" key="3">
    <source>
        <dbReference type="ARBA" id="ARBA00014160"/>
    </source>
</evidence>
<feature type="compositionally biased region" description="Basic and acidic residues" evidence="7">
    <location>
        <begin position="406"/>
        <end position="417"/>
    </location>
</feature>
<evidence type="ECO:0000256" key="5">
    <source>
        <dbReference type="ARBA" id="ARBA00022786"/>
    </source>
</evidence>
<dbReference type="InterPro" id="IPR056580">
    <property type="entry name" value="Ufl1_dom"/>
</dbReference>
<keyword evidence="4" id="KW-0808">Transferase</keyword>
<evidence type="ECO:0000259" key="8">
    <source>
        <dbReference type="Pfam" id="PF09743"/>
    </source>
</evidence>
<dbReference type="GO" id="GO:0005789">
    <property type="term" value="C:endoplasmic reticulum membrane"/>
    <property type="evidence" value="ECO:0007669"/>
    <property type="project" value="TreeGrafter"/>
</dbReference>
<dbReference type="AlphaFoldDB" id="U5EZ64"/>
<dbReference type="InterPro" id="IPR018611">
    <property type="entry name" value="Ufl1"/>
</dbReference>
<sequence>MSSNWDEIKRLAADFQKAQLSSSLQRLSERNCVEVVTLLIEKGLLNVIYTSDGKEYLTPDHLENEIRDELYVRGGRVNLVELSRDLNVDFDKIVTVAEKIIVEDKQITFLLGQLIDKLYIQRIAAEINEKLGQLGEINVSDLTIQYDLPAEFILENVMLRYLNSIIFGKQDPTNRNIFFTQSYIVRCRSKLRGALVGITSPTSISTIFVQSSLQERMLNLLLNDFNAYGTLTTRTMTGLYIPHVFTKAKNEWVQSFYKQNGYLEHDALVQFGVSDVKNFLQNQFPNEKFYNLKKCSVGTKLVDQVQASLDECIASNSYLDISTVLPSVFSDDDVDQILTMLLTPATRKQTLLFGTTVLTTKYLDEIVKPCYVIVDENAKKSIENGSYQQYYAEKLIKSQPDLDTKGGFEDTKIDKRDERRKKAAGGKAGGGAQGRETKTKSTKKHSRGQRGNQSDSDDDFASTNVSSGNKKKGGDGGKKATIDLISTKDIRGVLEKALEAEGLDDLSSELAQYFHPQFTKIALAKAQELYELSLQSNKNRKQTHATIQDKLNNIYNDIRLYEKGLKLLPSDLQPQLIKYLLKTIGTDFCNEIFLYVAIESNLPYNTPSLTIEQRNKIMQECDSEYKSALQTLQKSLTSQIIDEFLTVAENSLQACSMILKKIDKKKDRNLILSHKHGLIEQLTNCKDPALVLHLSVLIMFTVVTQNMLHASGRNVSAILSFLQPSLSPDETQLLTNYHDLVLKLLSSESQSEGDSEVVQHQLDELTPKIKEISFAISQF</sequence>
<dbReference type="GO" id="GO:0061666">
    <property type="term" value="F:UFM1 ligase activity"/>
    <property type="evidence" value="ECO:0007669"/>
    <property type="project" value="InterPro"/>
</dbReference>
<dbReference type="PANTHER" id="PTHR31057:SF0">
    <property type="entry name" value="E3 UFM1-PROTEIN LIGASE 1"/>
    <property type="match status" value="1"/>
</dbReference>
<evidence type="ECO:0000256" key="7">
    <source>
        <dbReference type="SAM" id="MobiDB-lite"/>
    </source>
</evidence>
<protein>
    <recommendedName>
        <fullName evidence="3">E3 UFM1-protein ligase 1 homolog</fullName>
    </recommendedName>
    <alternativeName>
        <fullName evidence="6">E3 UFM1-protein transferase 1 homolog</fullName>
    </alternativeName>
</protein>
<comment type="function">
    <text evidence="1">E3 UFM1-protein ligase that mediates ufmylation of target proteins.</text>
</comment>